<dbReference type="InterPro" id="IPR050517">
    <property type="entry name" value="DDR_Repair_Kinase"/>
</dbReference>
<sequence>MMHRQNVMGVHPLRDDSIPHVPANPAQNPNKQMVAIRDFIETYCNVSLDYDHIFIKKFEEVISIIDNLQYQGNFQNDPVIGEYIKFILKKLECTDVRHKSDNPINKLYDICLKALARLQISDRLIANWQGIECALVFIILKNNEHMAVQAISIVKDILKNPKVKPTNYMHSLVCDFTLIYQGITNDLLHKQIKVDFENAYLKLARKEIYFNDNDEQALKELISLLYLEKDVAFDKDKVRYRNNDQRGTGGNNKKAVMKLYPLAEKSIKVLGELPSLLLIYFTTESSQNREPSTSFINLCDSILAFCTVYLSKDIKDKLDDVTINAVFSAQIRCLCFLGRVAEQTFKNYSNKFDLGKRFLCAFRNLFDNSLFEVLPDRIDIIQNMKVFFANKSFLKSMMKLLPELFYESHIVGCRYTERESLYNNGIRMQLDVLTSVSNHFNYELFNMACCHVIKQIHDVRCFNTNSNGYIIFIKRLVEIGLIIEEKEKKPVRKHFFELLECLVHKLGYIQDFVIPFAKTELTKLKNQGNSEYQPANLQHVSNSFLKLEEPELKPTVSPGNHAKIDEISIDCLHQKYFNFQIIDIRIFVRSIVDSSYTIMKGLFESAQITESEGITNEHEIIEELFIRVLNCLEYIRLAKQYILTIQKIYTEQMQDEDIITVENFVSIFTMNIGDGFVEYLLKRNFNSILTNMMHERNIGHLILKFIDHEKTFFTVTSHIVKYLHKNISTLSTRSRDLVSLVVLQGFEKLFRPSSKVYTTIPPDKRHTQYELILSPHLLPIVKFAIENIFSVGDNNFYLSILKTVSRQTSDSILSEVVSSLLKDYFHTMYLVLLKLYNAEKLPGTRELVAETLSSFSCSYTNNAKCYSLWLIAMKAGWKQRNTSINSNSSHTHAIDFSSFKTSYLFNFDFQDGISFIEVMHDLMSPALTPSDNTKQALFAIREVARLGIMLLNNYWDDYPFSTSLNGTCEDVYLNIECQRNAETLKKAVEVAESMGILSSNERLLSSIRTNEPVVCQISIQSIVNVCGKLVKSYLSYNKTDEKGSKAPHMLFDKSLPYALVLCRKLVTVAIQVKDYPLPNLETFSRMSKSALKVIRERFDKNDIREIKKTMDAKVRFTFRNAIFVILSASVDKDKRKEDYKLMFVILKHLIYMALMEQLDDECEENNYLDSSLLGEGIALLTIDNAHSSSTITCGIFDKAISFVDTLLGAPKGYGYKLPLFTYTLSYSFECIRDGSTKTSKGCLELHNNVVRTAPIWYLMDKHKELINFYSYMLHHIDYDKIKEIRIGCDFGIFEIYDRIFIKNPDMSIDNVVCKSLIDNSLDWCYSPIDKVQQLGFKIFKNLYNNLPFEKEALLKICSEKFASILQEMNVGSACSSTQTQVSRYRALCEMLRLDDIWHNVGGFHCSDVSEAFNNIRLSFGIELEDLQIALMRHATAAEFPEIEEVHLSYAIALRTSQIKFLTVIFELVIIDEFKEGPKTVETISPCTKQLVTFIHDSIFQFDNISRGILEKELRKVKKVFQDKNICIDDIIDKKQMISNIQDRFSKMSLLHEPHLDLYIAITSLYKSETIINDVTPIFLDMLRNITPSPGNLTLNNLLAIKKVLFIICDRERKSSSFVPVLLNLIAKLSASFYLDDRCQFEKDVIPLVNDHPEHFFSFFLVKEKVFDRTYYQLCKKFIYSEQSKSLKDYLQANPYIIEKLLDCQLLGEDGKTWEPVTFDNKYTRAEYDLFVFGVLLHALIKLKTWFGTQKDLVYKICNYFGSPQFAAEYSMRRNISSVNQKCHQFKSIELPVYRVPEYAAKIMLLYYTNNLYDFKLLIKICGALDCGYLTNWTFVILFFREEIYPKMTVNWRRAAINYFVEQYENLIVNPLDWNGVGIFMLYIVAPSVIWHISRFDPKELILGVPNSSDNVIANVIQRCFTDKVDQHIIRPYTELSFIGILIILRVALKANHELIHPASCTTKKDVSQFMYTCTNACYKIFKNNTKIDETVRGQSLYFLAHMVKNYSIHSVLVKPLFRQMLQTAHDDANPVALESMKLIVANLMPKKNPNIDIVLSTLDMLIASLPSDIIQTKHFTFGLRVISENYENFYLYRSRIFKHIMFAILRGSLFAKSPDVKKEFCDFIEIVGKWEDMRQTIRNTNGALPERFDYDIPCGPKIDEDIDPFLLNVALNQIVRFPVHAATVNSPAPIHEVITKKCYALLKVLLQPQYFGKLFKLTNEIFDPIKKSLATIRNPASTLESKNNCMTLLSTCFEVLIHVIKAIPKNKVLDLLKQLQPYIIECLKISHAQCVSISYSLLHAICTLTKCQPDGIIELQELNNYLKDRMIRISDNTAKGPQRTDIKVTIGLLRILMEANDKYIETVCQKQITELFANFLKQLKILKQTHEQAKVASIEKSYMDMVEVFLEISCNRFIYWGQAEKSDLLSQVLHPLSEYLLKYPKLLILYTRIAKTFLQTQGNETFGFRMISNIKVKIEYKILKSEALRIYLECINLIFNNEELMADENYRQTRELIFLAAQYEDIVVSKNNCAHFIYSRMKPDIVSKFIHFFDHSCYYFTQNSQKIFKSFIQLFMYQGSINLEEVIEKIKSNSNDVYNHTVLPNGSFVNIPSYYNLLKKTCFAVGNDTSSIMDISESFNNCVTFDSQEDISPPSSEAQVNSITVDGYLTNLHDFYSCLKGSNIQKEALSIIVLSGMNIECTSSMFRDVFVSTWKSLTYAERTLLEGYIDKYLKNFNQMMSSLSQIHTQIKFILQVLLECDPLPRISPDTLRYVMEYANNHHVVLIYLERLLSNSVDMPLSFNKQPVLFQLESNQLCNLELLDALSDVYNVLGDKDQVYALWNKRAYHSETPKALLSYAHGDYENCIKLTEKVLENYSQGKNFPFVTHLTPELSIEVNQQKTIWLESLKELGQWERIKDYASNEAVQDIFTLCESCFHLKNIEAVKDLLNQMSINIPFRKIASASLFESIVSALDAFDNVNPIEEDVKTNSEIIRGTKSKVSLSHSAFINSYRRLPPELTDVHLDMFERTTIYTDISEIVEWLSCVAQTSRNNQHVINDFRIRMNRWCNKVMAVPKSCKIKTFDLFTCWRKLMLTQINNAIKDKSEHHYYEPSFHKDINRYVVTILNHTVRSFANLLRDHHQYDRAIDELLTLYSPPETDGSIGLQTPMYLMRILNKKARYYKTSPEEREKTLEAVIIHSFDCVENTISYNNLDILSRILLERGKAFSLQGKYHHAEESFVLALQSTQNSHHLGIVWLKMTRLFQKQLETTSKPSLDLCESAIISFMKALSSRNLWKNRKILIDLLWLLKQMSVLGEEYNVKAEEIIAKMLPTVTICTFGFVINDLVFELKERPSNAIKLILLNYARKFPQRTYYALRSHISEDDIRQLFNHFKDSTIFTDFISQAQSAEMFTDEIQCNLGENRARADINELIFSALQSKPTELLGLYHICKELSELSESPLEEVIKYSYKIIDKCVKIVENSLKMNNKEGWMTSITNEVNNWKLYVLNKLKTDETQSEKRINKLISITENMFNEIGTPFDNLKLYLTQIIDWVSVVVSFILEGGRSTQKPFIYDYVGHYNPKVCNIEIFSFALYGHLIQSDKNQEEVFRYTISEFLPYYKVAFRNGRIIKEFYVIGNSGKRFSYTIEKQDDIDIKNRISVFYKHLNYVMSKDPGTRSRNLQFSENRFIPIACNVCLFDSTILRQIPDEFSAIRVFSFYDTLEMSFDNRRKILQPIFTFIDKMSKKLPYSNDKASKIIAEIVYGSSTKQAVLNLNMFTKFIEIKQVDANIYYLGRRRIARQYALTSLAEHILHMRPSTLKDICIDGTSMQLFSNNYEIDYHNKCAKYEQTFQNHIRLTPNIESYIHHSLEGHYYGTFIAFARCFGNRSMTKYLKLIFLDHLLKHSLRELSLFETVNETMQDLDNFFKDQAQIESEKSTLWDTITKAISLERAATISISDHPWY</sequence>
<reference evidence="3" key="2">
    <citation type="submission" date="2015-08" db="UniProtKB">
        <authorList>
            <consortium name="WormBaseParasite"/>
        </authorList>
    </citation>
    <scope>IDENTIFICATION</scope>
</reference>
<keyword evidence="2" id="KW-1185">Reference proteome</keyword>
<dbReference type="GO" id="GO:0000124">
    <property type="term" value="C:SAGA complex"/>
    <property type="evidence" value="ECO:0007669"/>
    <property type="project" value="TreeGrafter"/>
</dbReference>
<dbReference type="PANTHER" id="PTHR11139">
    <property type="entry name" value="ATAXIA TELANGIECTASIA MUTATED ATM -RELATED"/>
    <property type="match status" value="1"/>
</dbReference>
<dbReference type="InterPro" id="IPR046805">
    <property type="entry name" value="Tra1_ring"/>
</dbReference>
<protein>
    <submittedName>
        <fullName evidence="3">Transformation/transcription domain-associated protein (inferred by orthology to a human protein)</fullName>
    </submittedName>
</protein>
<dbReference type="GO" id="GO:0035267">
    <property type="term" value="C:NuA4 histone acetyltransferase complex"/>
    <property type="evidence" value="ECO:0007669"/>
    <property type="project" value="TreeGrafter"/>
</dbReference>
<dbReference type="GO" id="GO:0006281">
    <property type="term" value="P:DNA repair"/>
    <property type="evidence" value="ECO:0007669"/>
    <property type="project" value="TreeGrafter"/>
</dbReference>
<dbReference type="WBParaSite" id="SVE_1042200.2">
    <property type="protein sequence ID" value="SVE_1042200.2"/>
    <property type="gene ID" value="SVE_1042200"/>
</dbReference>
<dbReference type="GO" id="GO:0005634">
    <property type="term" value="C:nucleus"/>
    <property type="evidence" value="ECO:0007669"/>
    <property type="project" value="TreeGrafter"/>
</dbReference>
<accession>A0A0K0FN42</accession>
<dbReference type="Proteomes" id="UP000035680">
    <property type="component" value="Unassembled WGS sequence"/>
</dbReference>
<dbReference type="GO" id="GO:0006355">
    <property type="term" value="P:regulation of DNA-templated transcription"/>
    <property type="evidence" value="ECO:0007669"/>
    <property type="project" value="TreeGrafter"/>
</dbReference>
<organism evidence="2 3">
    <name type="scientific">Strongyloides venezuelensis</name>
    <name type="common">Threadworm</name>
    <dbReference type="NCBI Taxonomy" id="75913"/>
    <lineage>
        <taxon>Eukaryota</taxon>
        <taxon>Metazoa</taxon>
        <taxon>Ecdysozoa</taxon>
        <taxon>Nematoda</taxon>
        <taxon>Chromadorea</taxon>
        <taxon>Rhabditida</taxon>
        <taxon>Tylenchina</taxon>
        <taxon>Panagrolaimomorpha</taxon>
        <taxon>Strongyloidoidea</taxon>
        <taxon>Strongyloididae</taxon>
        <taxon>Strongyloides</taxon>
    </lineage>
</organism>
<dbReference type="Pfam" id="PF20206">
    <property type="entry name" value="Tra1_ring"/>
    <property type="match status" value="1"/>
</dbReference>
<evidence type="ECO:0000313" key="3">
    <source>
        <dbReference type="WBParaSite" id="SVE_1042200.2"/>
    </source>
</evidence>
<dbReference type="PANTHER" id="PTHR11139:SF1">
    <property type="entry name" value="TRANSFORMATION_TRANSCRIPTION DOMAIN-ASSOCIATED PROTEIN"/>
    <property type="match status" value="1"/>
</dbReference>
<reference evidence="2" key="1">
    <citation type="submission" date="2014-07" db="EMBL/GenBank/DDBJ databases">
        <authorList>
            <person name="Martin A.A"/>
            <person name="De Silva N."/>
        </authorList>
    </citation>
    <scope>NUCLEOTIDE SEQUENCE</scope>
</reference>
<evidence type="ECO:0000256" key="1">
    <source>
        <dbReference type="SAM" id="MobiDB-lite"/>
    </source>
</evidence>
<dbReference type="STRING" id="75913.A0A0K0FN42"/>
<proteinExistence type="predicted"/>
<evidence type="ECO:0000313" key="2">
    <source>
        <dbReference type="Proteomes" id="UP000035680"/>
    </source>
</evidence>
<name>A0A0K0FN42_STRVS</name>
<feature type="region of interest" description="Disordered" evidence="1">
    <location>
        <begin position="1"/>
        <end position="26"/>
    </location>
</feature>